<dbReference type="InterPro" id="IPR001293">
    <property type="entry name" value="Znf_TRAF"/>
</dbReference>
<evidence type="ECO:0000313" key="7">
    <source>
        <dbReference type="Proteomes" id="UP000023152"/>
    </source>
</evidence>
<dbReference type="Pfam" id="PF02176">
    <property type="entry name" value="zf-TRAF"/>
    <property type="match status" value="1"/>
</dbReference>
<evidence type="ECO:0000256" key="3">
    <source>
        <dbReference type="ARBA" id="ARBA00022833"/>
    </source>
</evidence>
<evidence type="ECO:0000259" key="5">
    <source>
        <dbReference type="PROSITE" id="PS50145"/>
    </source>
</evidence>
<feature type="domain" description="TRAF-type" evidence="5">
    <location>
        <begin position="96"/>
        <end position="164"/>
    </location>
</feature>
<dbReference type="Proteomes" id="UP000023152">
    <property type="component" value="Unassembled WGS sequence"/>
</dbReference>
<comment type="caution">
    <text evidence="6">The sequence shown here is derived from an EMBL/GenBank/DDBJ whole genome shotgun (WGS) entry which is preliminary data.</text>
</comment>
<keyword evidence="2 4" id="KW-0863">Zinc-finger</keyword>
<evidence type="ECO:0000256" key="2">
    <source>
        <dbReference type="ARBA" id="ARBA00022771"/>
    </source>
</evidence>
<evidence type="ECO:0000256" key="1">
    <source>
        <dbReference type="ARBA" id="ARBA00022723"/>
    </source>
</evidence>
<keyword evidence="3 4" id="KW-0862">Zinc</keyword>
<keyword evidence="7" id="KW-1185">Reference proteome</keyword>
<dbReference type="PROSITE" id="PS50145">
    <property type="entry name" value="ZF_TRAF"/>
    <property type="match status" value="1"/>
</dbReference>
<name>X6MQ71_RETFI</name>
<feature type="zinc finger region" description="TRAF-type" evidence="4">
    <location>
        <begin position="96"/>
        <end position="164"/>
    </location>
</feature>
<protein>
    <recommendedName>
        <fullName evidence="5">TRAF-type domain-containing protein</fullName>
    </recommendedName>
</protein>
<organism evidence="6 7">
    <name type="scientific">Reticulomyxa filosa</name>
    <dbReference type="NCBI Taxonomy" id="46433"/>
    <lineage>
        <taxon>Eukaryota</taxon>
        <taxon>Sar</taxon>
        <taxon>Rhizaria</taxon>
        <taxon>Retaria</taxon>
        <taxon>Foraminifera</taxon>
        <taxon>Monothalamids</taxon>
        <taxon>Reticulomyxidae</taxon>
        <taxon>Reticulomyxa</taxon>
    </lineage>
</organism>
<gene>
    <name evidence="6" type="ORF">RFI_21782</name>
</gene>
<dbReference type="Gene3D" id="3.30.40.10">
    <property type="entry name" value="Zinc/RING finger domain, C3HC4 (zinc finger)"/>
    <property type="match status" value="1"/>
</dbReference>
<accession>X6MQ71</accession>
<dbReference type="EMBL" id="ASPP01018986">
    <property type="protein sequence ID" value="ETO15582.1"/>
    <property type="molecule type" value="Genomic_DNA"/>
</dbReference>
<feature type="non-terminal residue" evidence="6">
    <location>
        <position position="246"/>
    </location>
</feature>
<dbReference type="GO" id="GO:0008270">
    <property type="term" value="F:zinc ion binding"/>
    <property type="evidence" value="ECO:0007669"/>
    <property type="project" value="UniProtKB-KW"/>
</dbReference>
<dbReference type="AlphaFoldDB" id="X6MQ71"/>
<evidence type="ECO:0000313" key="6">
    <source>
        <dbReference type="EMBL" id="ETO15582.1"/>
    </source>
</evidence>
<proteinExistence type="predicted"/>
<evidence type="ECO:0000256" key="4">
    <source>
        <dbReference type="PROSITE-ProRule" id="PRU00207"/>
    </source>
</evidence>
<reference evidence="6 7" key="1">
    <citation type="journal article" date="2013" name="Curr. Biol.">
        <title>The Genome of the Foraminiferan Reticulomyxa filosa.</title>
        <authorList>
            <person name="Glockner G."/>
            <person name="Hulsmann N."/>
            <person name="Schleicher M."/>
            <person name="Noegel A.A."/>
            <person name="Eichinger L."/>
            <person name="Gallinger C."/>
            <person name="Pawlowski J."/>
            <person name="Sierra R."/>
            <person name="Euteneuer U."/>
            <person name="Pillet L."/>
            <person name="Moustafa A."/>
            <person name="Platzer M."/>
            <person name="Groth M."/>
            <person name="Szafranski K."/>
            <person name="Schliwa M."/>
        </authorList>
    </citation>
    <scope>NUCLEOTIDE SEQUENCE [LARGE SCALE GENOMIC DNA]</scope>
</reference>
<sequence length="246" mass="28954">MEKQYSFLQGSCFNKTWVLQSNQPEQIKHYVCLLCEQIANPPLEINCPEHESLTIGKACLKQYLSANKNFCPIQSHDGCRYIKSKAMQLYIDDLTVMCPKQFEQDSSPSEHYEQEQDSAMIKCDFKGKIKDLNEHLQKDCQLALVNCWFKPFGCDHQCPRHKLQYHLISNLKFHFDLVTKLLDSLQHCKLHRPEETGQLRLENETSAKQFNEEKNEMVCRKEESHFHIILFVCLSIWFESKIIMTM</sequence>
<dbReference type="InterPro" id="IPR013083">
    <property type="entry name" value="Znf_RING/FYVE/PHD"/>
</dbReference>
<keyword evidence="1 4" id="KW-0479">Metal-binding</keyword>